<comment type="caution">
    <text evidence="1">The sequence shown here is derived from an EMBL/GenBank/DDBJ whole genome shotgun (WGS) entry which is preliminary data.</text>
</comment>
<evidence type="ECO:0000313" key="1">
    <source>
        <dbReference type="EMBL" id="KAK0545528.1"/>
    </source>
</evidence>
<sequence>MDDLTIAPVLIGIRAYDIVLGLEPYPKLPPMPTSSDIRLSESWKDRDAKARAYLRRTVLAALKAMIRGLSSATEMWQLLQALHDLCTPEHRSVISRKLANLFLDDGGDMVQHLNSFMGGGKREQEDQYLLHEDLPHDQTGVNE</sequence>
<name>A0AAN6JPQ5_9BASI</name>
<gene>
    <name evidence="1" type="ORF">OC846_005633</name>
</gene>
<reference evidence="1" key="1">
    <citation type="journal article" date="2023" name="PhytoFront">
        <title>Draft Genome Resources of Seven Strains of Tilletia horrida, Causal Agent of Kernel Smut of Rice.</title>
        <authorList>
            <person name="Khanal S."/>
            <person name="Antony Babu S."/>
            <person name="Zhou X.G."/>
        </authorList>
    </citation>
    <scope>NUCLEOTIDE SEQUENCE</scope>
    <source>
        <strain evidence="1">TX6</strain>
    </source>
</reference>
<dbReference type="Proteomes" id="UP001176517">
    <property type="component" value="Unassembled WGS sequence"/>
</dbReference>
<dbReference type="EMBL" id="JAPDMZ010000227">
    <property type="protein sequence ID" value="KAK0545528.1"/>
    <property type="molecule type" value="Genomic_DNA"/>
</dbReference>
<accession>A0AAN6JPQ5</accession>
<protein>
    <submittedName>
        <fullName evidence="1">Uncharacterized protein</fullName>
    </submittedName>
</protein>
<dbReference type="Pfam" id="PF14223">
    <property type="entry name" value="Retrotran_gag_2"/>
    <property type="match status" value="1"/>
</dbReference>
<proteinExistence type="predicted"/>
<organism evidence="1 2">
    <name type="scientific">Tilletia horrida</name>
    <dbReference type="NCBI Taxonomy" id="155126"/>
    <lineage>
        <taxon>Eukaryota</taxon>
        <taxon>Fungi</taxon>
        <taxon>Dikarya</taxon>
        <taxon>Basidiomycota</taxon>
        <taxon>Ustilaginomycotina</taxon>
        <taxon>Exobasidiomycetes</taxon>
        <taxon>Tilletiales</taxon>
        <taxon>Tilletiaceae</taxon>
        <taxon>Tilletia</taxon>
    </lineage>
</organism>
<keyword evidence="2" id="KW-1185">Reference proteome</keyword>
<evidence type="ECO:0000313" key="2">
    <source>
        <dbReference type="Proteomes" id="UP001176517"/>
    </source>
</evidence>
<dbReference type="AlphaFoldDB" id="A0AAN6JPQ5"/>